<accession>A0A843XAS2</accession>
<comment type="caution">
    <text evidence="1">The sequence shown here is derived from an EMBL/GenBank/DDBJ whole genome shotgun (WGS) entry which is preliminary data.</text>
</comment>
<keyword evidence="2" id="KW-1185">Reference proteome</keyword>
<organism evidence="1 2">
    <name type="scientific">Colocasia esculenta</name>
    <name type="common">Wild taro</name>
    <name type="synonym">Arum esculentum</name>
    <dbReference type="NCBI Taxonomy" id="4460"/>
    <lineage>
        <taxon>Eukaryota</taxon>
        <taxon>Viridiplantae</taxon>
        <taxon>Streptophyta</taxon>
        <taxon>Embryophyta</taxon>
        <taxon>Tracheophyta</taxon>
        <taxon>Spermatophyta</taxon>
        <taxon>Magnoliopsida</taxon>
        <taxon>Liliopsida</taxon>
        <taxon>Araceae</taxon>
        <taxon>Aroideae</taxon>
        <taxon>Colocasieae</taxon>
        <taxon>Colocasia</taxon>
    </lineage>
</organism>
<feature type="non-terminal residue" evidence="1">
    <location>
        <position position="70"/>
    </location>
</feature>
<evidence type="ECO:0000313" key="2">
    <source>
        <dbReference type="Proteomes" id="UP000652761"/>
    </source>
</evidence>
<name>A0A843XAS2_COLES</name>
<reference evidence="1" key="1">
    <citation type="submission" date="2017-07" db="EMBL/GenBank/DDBJ databases">
        <title>Taro Niue Genome Assembly and Annotation.</title>
        <authorList>
            <person name="Atibalentja N."/>
            <person name="Keating K."/>
            <person name="Fields C.J."/>
        </authorList>
    </citation>
    <scope>NUCLEOTIDE SEQUENCE</scope>
    <source>
        <strain evidence="1">Niue_2</strain>
        <tissue evidence="1">Leaf</tissue>
    </source>
</reference>
<dbReference type="EMBL" id="NMUH01006994">
    <property type="protein sequence ID" value="MQM16421.1"/>
    <property type="molecule type" value="Genomic_DNA"/>
</dbReference>
<proteinExistence type="predicted"/>
<evidence type="ECO:0000313" key="1">
    <source>
        <dbReference type="EMBL" id="MQM16421.1"/>
    </source>
</evidence>
<gene>
    <name evidence="1" type="ORF">Taro_049382</name>
</gene>
<dbReference type="Proteomes" id="UP000652761">
    <property type="component" value="Unassembled WGS sequence"/>
</dbReference>
<dbReference type="AlphaFoldDB" id="A0A843XAS2"/>
<sequence length="70" mass="8539">LFWFTLRTEASPSSSYYGSFHQRFTLHSRASPSSYYDSFQQRFTFYINSICNYNYNYVLLLFYNVQSQRE</sequence>
<protein>
    <submittedName>
        <fullName evidence="1">Uncharacterized protein</fullName>
    </submittedName>
</protein>